<gene>
    <name evidence="1" type="ORF">QLQ87_03735</name>
</gene>
<dbReference type="Pfam" id="PF13385">
    <property type="entry name" value="Laminin_G_3"/>
    <property type="match status" value="1"/>
</dbReference>
<dbReference type="RefSeq" id="WP_238155309.1">
    <property type="nucleotide sequence ID" value="NZ_CAWOII010000067.1"/>
</dbReference>
<dbReference type="EMBL" id="CP124841">
    <property type="protein sequence ID" value="WHF37486.1"/>
    <property type="molecule type" value="Genomic_DNA"/>
</dbReference>
<dbReference type="AlphaFoldDB" id="A0AAX3VUI3"/>
<dbReference type="SUPFAM" id="SSF49899">
    <property type="entry name" value="Concanavalin A-like lectins/glucanases"/>
    <property type="match status" value="1"/>
</dbReference>
<reference evidence="1" key="1">
    <citation type="submission" date="2023-05" db="EMBL/GenBank/DDBJ databases">
        <title>Aeromonas salmonicida 57, complete genome.</title>
        <authorList>
            <person name="Shao L."/>
        </authorList>
    </citation>
    <scope>NUCLEOTIDE SEQUENCE</scope>
    <source>
        <strain evidence="1">57</strain>
    </source>
</reference>
<protein>
    <submittedName>
        <fullName evidence="1">LamG domain-containing protein</fullName>
    </submittedName>
</protein>
<accession>A0AAX3VUI3</accession>
<sequence>MTTLYDTIKAANPIAFWPLMDNQDHSGNGRHLVAHGAPSFGQSPMNGDLRPSMLTGNTNAVLRIAQAPLPKIVAIEGWFRLAGAKDGGVYSTVFGVNQPLTGYDNRYIMVYVDSLQFCSYQNINPVLPATTYPSALTWEALSFGAHHVVMQYEADSATTRVYIDGVLDAGMTVPFDVFLQLANTYLVLGGYYFNGGASGNCQLAHVAIYDRTLTASEIAGRQAYVMGDPVVMPPVSVTATPTNQEPRAVFQPQDVAWRGTPPMYAGPVNQQQMSQSIVCKGHDYFWVRDGVRNVEQGYISNRVTINGEGVRRRVLCFSQDGYLVAETYSSAVDGVYRFDHLWLNRRYMLVAQDDPAFGPADYNAVAADYQAPTPYIV</sequence>
<dbReference type="InterPro" id="IPR013320">
    <property type="entry name" value="ConA-like_dom_sf"/>
</dbReference>
<organism evidence="1 2">
    <name type="scientific">Aeromonas salmonicida</name>
    <dbReference type="NCBI Taxonomy" id="645"/>
    <lineage>
        <taxon>Bacteria</taxon>
        <taxon>Pseudomonadati</taxon>
        <taxon>Pseudomonadota</taxon>
        <taxon>Gammaproteobacteria</taxon>
        <taxon>Aeromonadales</taxon>
        <taxon>Aeromonadaceae</taxon>
        <taxon>Aeromonas</taxon>
    </lineage>
</organism>
<dbReference type="Proteomes" id="UP001239426">
    <property type="component" value="Chromosome"/>
</dbReference>
<evidence type="ECO:0000313" key="1">
    <source>
        <dbReference type="EMBL" id="WHF37486.1"/>
    </source>
</evidence>
<name>A0AAX3VUI3_AERSA</name>
<proteinExistence type="predicted"/>
<evidence type="ECO:0000313" key="2">
    <source>
        <dbReference type="Proteomes" id="UP001239426"/>
    </source>
</evidence>
<dbReference type="Gene3D" id="2.60.120.200">
    <property type="match status" value="1"/>
</dbReference>